<evidence type="ECO:0000313" key="3">
    <source>
        <dbReference type="Proteomes" id="UP000002280"/>
    </source>
</evidence>
<dbReference type="KEGG" id="mdo:103092239"/>
<evidence type="ECO:0000256" key="1">
    <source>
        <dbReference type="SAM" id="MobiDB-lite"/>
    </source>
</evidence>
<dbReference type="FunCoup" id="F6V9I7">
    <property type="interactions" value="138"/>
</dbReference>
<dbReference type="OrthoDB" id="9946974at2759"/>
<keyword evidence="3" id="KW-1185">Reference proteome</keyword>
<feature type="region of interest" description="Disordered" evidence="1">
    <location>
        <begin position="232"/>
        <end position="252"/>
    </location>
</feature>
<reference evidence="2 3" key="1">
    <citation type="journal article" date="2007" name="Nature">
        <title>Genome of the marsupial Monodelphis domestica reveals innovation in non-coding sequences.</title>
        <authorList>
            <person name="Mikkelsen T.S."/>
            <person name="Wakefield M.J."/>
            <person name="Aken B."/>
            <person name="Amemiya C.T."/>
            <person name="Chang J.L."/>
            <person name="Duke S."/>
            <person name="Garber M."/>
            <person name="Gentles A.J."/>
            <person name="Goodstadt L."/>
            <person name="Heger A."/>
            <person name="Jurka J."/>
            <person name="Kamal M."/>
            <person name="Mauceli E."/>
            <person name="Searle S.M."/>
            <person name="Sharpe T."/>
            <person name="Baker M.L."/>
            <person name="Batzer M.A."/>
            <person name="Benos P.V."/>
            <person name="Belov K."/>
            <person name="Clamp M."/>
            <person name="Cook A."/>
            <person name="Cuff J."/>
            <person name="Das R."/>
            <person name="Davidow L."/>
            <person name="Deakin J.E."/>
            <person name="Fazzari M.J."/>
            <person name="Glass J.L."/>
            <person name="Grabherr M."/>
            <person name="Greally J.M."/>
            <person name="Gu W."/>
            <person name="Hore T.A."/>
            <person name="Huttley G.A."/>
            <person name="Kleber M."/>
            <person name="Jirtle R.L."/>
            <person name="Koina E."/>
            <person name="Lee J.T."/>
            <person name="Mahony S."/>
            <person name="Marra M.A."/>
            <person name="Miller R.D."/>
            <person name="Nicholls R.D."/>
            <person name="Oda M."/>
            <person name="Papenfuss A.T."/>
            <person name="Parra Z.E."/>
            <person name="Pollock D.D."/>
            <person name="Ray D.A."/>
            <person name="Schein J.E."/>
            <person name="Speed T.P."/>
            <person name="Thompson K."/>
            <person name="VandeBerg J.L."/>
            <person name="Wade C.M."/>
            <person name="Walker J.A."/>
            <person name="Waters P.D."/>
            <person name="Webber C."/>
            <person name="Weidman J.R."/>
            <person name="Xie X."/>
            <person name="Zody M.C."/>
            <person name="Baldwin J."/>
            <person name="Abdouelleil A."/>
            <person name="Abdulkadir J."/>
            <person name="Abebe A."/>
            <person name="Abera B."/>
            <person name="Abreu J."/>
            <person name="Acer S.C."/>
            <person name="Aftuck L."/>
            <person name="Alexander A."/>
            <person name="An P."/>
            <person name="Anderson E."/>
            <person name="Anderson S."/>
            <person name="Arachi H."/>
            <person name="Azer M."/>
            <person name="Bachantsang P."/>
            <person name="Barry A."/>
            <person name="Bayul T."/>
            <person name="Berlin A."/>
            <person name="Bessette D."/>
            <person name="Bloom T."/>
            <person name="Bloom T."/>
            <person name="Boguslavskiy L."/>
            <person name="Bonnet C."/>
            <person name="Boukhgalter B."/>
            <person name="Bourzgui I."/>
            <person name="Brown A."/>
            <person name="Cahill P."/>
            <person name="Channer S."/>
            <person name="Cheshatsang Y."/>
            <person name="Chuda L."/>
            <person name="Citroen M."/>
            <person name="Collymore A."/>
            <person name="Cooke P."/>
            <person name="Costello M."/>
            <person name="D'Aco K."/>
            <person name="Daza R."/>
            <person name="De Haan G."/>
            <person name="DeGray S."/>
            <person name="DeMaso C."/>
            <person name="Dhargay N."/>
            <person name="Dooley K."/>
            <person name="Dooley E."/>
            <person name="Doricent M."/>
            <person name="Dorje P."/>
            <person name="Dorjee K."/>
            <person name="Dupes A."/>
            <person name="Elong R."/>
            <person name="Falk J."/>
            <person name="Farina A."/>
            <person name="Faro S."/>
            <person name="Ferguson D."/>
            <person name="Fisher S."/>
            <person name="Foley C.D."/>
            <person name="Franke A."/>
            <person name="Friedrich D."/>
            <person name="Gadbois L."/>
            <person name="Gearin G."/>
            <person name="Gearin C.R."/>
            <person name="Giannoukos G."/>
            <person name="Goode T."/>
            <person name="Graham J."/>
            <person name="Grandbois E."/>
            <person name="Grewal S."/>
            <person name="Gyaltsen K."/>
            <person name="Hafez N."/>
            <person name="Hagos B."/>
            <person name="Hall J."/>
            <person name="Henson C."/>
            <person name="Hollinger A."/>
            <person name="Honan T."/>
            <person name="Huard M.D."/>
            <person name="Hughes L."/>
            <person name="Hurhula B."/>
            <person name="Husby M.E."/>
            <person name="Kamat A."/>
            <person name="Kanga B."/>
            <person name="Kashin S."/>
            <person name="Khazanovich D."/>
            <person name="Kisner P."/>
            <person name="Lance K."/>
            <person name="Lara M."/>
            <person name="Lee W."/>
            <person name="Lennon N."/>
            <person name="Letendre F."/>
            <person name="LeVine R."/>
            <person name="Lipovsky A."/>
            <person name="Liu X."/>
            <person name="Liu J."/>
            <person name="Liu S."/>
            <person name="Lokyitsang T."/>
            <person name="Lokyitsang Y."/>
            <person name="Lubonja R."/>
            <person name="Lui A."/>
            <person name="MacDonald P."/>
            <person name="Magnisalis V."/>
            <person name="Maru K."/>
            <person name="Matthews C."/>
            <person name="McCusker W."/>
            <person name="McDonough S."/>
            <person name="Mehta T."/>
            <person name="Meldrim J."/>
            <person name="Meneus L."/>
            <person name="Mihai O."/>
            <person name="Mihalev A."/>
            <person name="Mihova T."/>
            <person name="Mittelman R."/>
            <person name="Mlenga V."/>
            <person name="Montmayeur A."/>
            <person name="Mulrain L."/>
            <person name="Navidi A."/>
            <person name="Naylor J."/>
            <person name="Negash T."/>
            <person name="Nguyen T."/>
            <person name="Nguyen N."/>
            <person name="Nicol R."/>
            <person name="Norbu C."/>
            <person name="Norbu N."/>
            <person name="Novod N."/>
            <person name="O'Neill B."/>
            <person name="Osman S."/>
            <person name="Markiewicz E."/>
            <person name="Oyono O.L."/>
            <person name="Patti C."/>
            <person name="Phunkhang P."/>
            <person name="Pierre F."/>
            <person name="Priest M."/>
            <person name="Raghuraman S."/>
            <person name="Rege F."/>
            <person name="Reyes R."/>
            <person name="Rise C."/>
            <person name="Rogov P."/>
            <person name="Ross K."/>
            <person name="Ryan E."/>
            <person name="Settipalli S."/>
            <person name="Shea T."/>
            <person name="Sherpa N."/>
            <person name="Shi L."/>
            <person name="Shih D."/>
            <person name="Sparrow T."/>
            <person name="Spaulding J."/>
            <person name="Stalker J."/>
            <person name="Stange-Thomann N."/>
            <person name="Stavropoulos S."/>
            <person name="Stone C."/>
            <person name="Strader C."/>
            <person name="Tesfaye S."/>
            <person name="Thomson T."/>
            <person name="Thoulutsang Y."/>
            <person name="Thoulutsang D."/>
            <person name="Topham K."/>
            <person name="Topping I."/>
            <person name="Tsamla T."/>
            <person name="Vassiliev H."/>
            <person name="Vo A."/>
            <person name="Wangchuk T."/>
            <person name="Wangdi T."/>
            <person name="Weiand M."/>
            <person name="Wilkinson J."/>
            <person name="Wilson A."/>
            <person name="Yadav S."/>
            <person name="Young G."/>
            <person name="Yu Q."/>
            <person name="Zembek L."/>
            <person name="Zhong D."/>
            <person name="Zimmer A."/>
            <person name="Zwirko Z."/>
            <person name="Jaffe D.B."/>
            <person name="Alvarez P."/>
            <person name="Brockman W."/>
            <person name="Butler J."/>
            <person name="Chin C."/>
            <person name="Gnerre S."/>
            <person name="MacCallum I."/>
            <person name="Graves J.A."/>
            <person name="Ponting C.P."/>
            <person name="Breen M."/>
            <person name="Samollow P.B."/>
            <person name="Lander E.S."/>
            <person name="Lindblad-Toh K."/>
        </authorList>
    </citation>
    <scope>NUCLEOTIDE SEQUENCE [LARGE SCALE GENOMIC DNA]</scope>
</reference>
<protein>
    <submittedName>
        <fullName evidence="2">Aurora kinase A and ninein interacting protein</fullName>
    </submittedName>
</protein>
<dbReference type="GeneID" id="103092239"/>
<dbReference type="OMA" id="VTNNQNR"/>
<dbReference type="Proteomes" id="UP000002280">
    <property type="component" value="Chromosome 4"/>
</dbReference>
<dbReference type="GO" id="GO:0005813">
    <property type="term" value="C:centrosome"/>
    <property type="evidence" value="ECO:0000318"/>
    <property type="project" value="GO_Central"/>
</dbReference>
<dbReference type="CTD" id="79000"/>
<dbReference type="InParanoid" id="F6V9I7"/>
<name>F6V9I7_MONDO</name>
<dbReference type="InterPro" id="IPR029286">
    <property type="entry name" value="AUNIP"/>
</dbReference>
<accession>F6V9I7</accession>
<dbReference type="Pfam" id="PF15334">
    <property type="entry name" value="AIB"/>
    <property type="match status" value="1"/>
</dbReference>
<reference evidence="2" key="3">
    <citation type="submission" date="2025-09" db="UniProtKB">
        <authorList>
            <consortium name="Ensembl"/>
        </authorList>
    </citation>
    <scope>IDENTIFICATION</scope>
</reference>
<dbReference type="GO" id="GO:0007051">
    <property type="term" value="P:spindle organization"/>
    <property type="evidence" value="ECO:0000318"/>
    <property type="project" value="GO_Central"/>
</dbReference>
<evidence type="ECO:0000313" key="2">
    <source>
        <dbReference type="Ensembl" id="ENSMODP00000017531.2"/>
    </source>
</evidence>
<reference evidence="2" key="2">
    <citation type="submission" date="2025-08" db="UniProtKB">
        <authorList>
            <consortium name="Ensembl"/>
        </authorList>
    </citation>
    <scope>IDENTIFICATION</scope>
</reference>
<sequence>MRRRNPAEAEACGVWLDAAALKRRKVQTRLSNPITRMLPPVGGERETIVGFTQRRIQPAGTRQTVIASFFTSKSGKASDGGQGRPSPGPASQRRKEQKRDVMWLDPPPLTPGDHCVRYPETTAASITKEPQELICPPPSSKEVSDCCREARPAVLSNQDQKLPLPKSEIVDSAEVGFTFTQNSEGLCVLAHELAEGGICYRPGQETKCLVERAERKVFTKENKQFSVLSQGYQKSKAGKGENRESWRGEDTELEQRPCSSQAFSWNSERCDTDLRSQLFTEDSQGQRVIAHSSRAPFQDIYNLLRKPLHTSLSPQVQCQDRSVVGTSQSNSQPDMLFTQDSQGNRVIKHCFF</sequence>
<dbReference type="eggNOG" id="ENOG502SFBZ">
    <property type="taxonomic scope" value="Eukaryota"/>
</dbReference>
<organism evidence="2 3">
    <name type="scientific">Monodelphis domestica</name>
    <name type="common">Gray short-tailed opossum</name>
    <dbReference type="NCBI Taxonomy" id="13616"/>
    <lineage>
        <taxon>Eukaryota</taxon>
        <taxon>Metazoa</taxon>
        <taxon>Chordata</taxon>
        <taxon>Craniata</taxon>
        <taxon>Vertebrata</taxon>
        <taxon>Euteleostomi</taxon>
        <taxon>Mammalia</taxon>
        <taxon>Metatheria</taxon>
        <taxon>Didelphimorphia</taxon>
        <taxon>Didelphidae</taxon>
        <taxon>Monodelphis</taxon>
    </lineage>
</organism>
<dbReference type="Ensembl" id="ENSMODT00000017857.2">
    <property type="protein sequence ID" value="ENSMODP00000017531.2"/>
    <property type="gene ID" value="ENSMODG00000014020.2"/>
</dbReference>
<feature type="region of interest" description="Disordered" evidence="1">
    <location>
        <begin position="71"/>
        <end position="113"/>
    </location>
</feature>
<feature type="compositionally biased region" description="Basic and acidic residues" evidence="1">
    <location>
        <begin position="93"/>
        <end position="102"/>
    </location>
</feature>
<dbReference type="HOGENOM" id="CLU_835590_0_0_1"/>
<dbReference type="Bgee" id="ENSMODG00000014020">
    <property type="expression patterns" value="Expressed in testis and 16 other cell types or tissues"/>
</dbReference>
<feature type="compositionally biased region" description="Basic and acidic residues" evidence="1">
    <location>
        <begin position="238"/>
        <end position="252"/>
    </location>
</feature>
<dbReference type="GO" id="GO:0000922">
    <property type="term" value="C:spindle pole"/>
    <property type="evidence" value="ECO:0000318"/>
    <property type="project" value="GO_Central"/>
</dbReference>
<dbReference type="PANTHER" id="PTHR14526">
    <property type="entry name" value="AURORA KINASE A AND NINEIN-INTERACTING PROTEIN"/>
    <property type="match status" value="1"/>
</dbReference>
<proteinExistence type="predicted"/>
<dbReference type="AlphaFoldDB" id="F6V9I7"/>
<dbReference type="PANTHER" id="PTHR14526:SF2">
    <property type="entry name" value="AURORA KINASE A AND NINEIN-INTERACTING PROTEIN"/>
    <property type="match status" value="1"/>
</dbReference>
<dbReference type="STRING" id="13616.ENSMODP00000017531"/>
<dbReference type="GeneTree" id="ENSGT00390000003280"/>